<sequence length="273" mass="29378">MTFMHSFDTEAPRSDSSHGVDLRVEELIATVTIARPGKRNAMTLDMWRHLAWLAEQLDGRDDVRAVVLTGSQDSFCAGADIAEFDELRGNVTQVLDYDAIYEAGCRAIETLGKPVIAAINGHCIGGGCNLALACDFRFAVPQATFAIPAAKLSVVYGAGGTRRLLNLVGPARARRILFTGARLSARDALNAGLIDEVHDDVYMAARQCAKLMTAVSPLSIRGAKAILTALETATGNHVERVAEAAVRRAANSTDYVEARAAFREKRVPRFCGS</sequence>
<dbReference type="AlphaFoldDB" id="B9BKU2"/>
<comment type="caution">
    <text evidence="4">The sequence shown here is derived from an EMBL/GenBank/DDBJ whole genome shotgun (WGS) entry which is preliminary data.</text>
</comment>
<dbReference type="PANTHER" id="PTHR11941">
    <property type="entry name" value="ENOYL-COA HYDRATASE-RELATED"/>
    <property type="match status" value="1"/>
</dbReference>
<proteinExistence type="inferred from homology"/>
<comment type="similarity">
    <text evidence="1 3">Belongs to the enoyl-CoA hydratase/isomerase family.</text>
</comment>
<dbReference type="GO" id="GO:0006635">
    <property type="term" value="P:fatty acid beta-oxidation"/>
    <property type="evidence" value="ECO:0007669"/>
    <property type="project" value="TreeGrafter"/>
</dbReference>
<dbReference type="Proteomes" id="UP000004535">
    <property type="component" value="Unassembled WGS sequence"/>
</dbReference>
<dbReference type="InterPro" id="IPR018376">
    <property type="entry name" value="Enoyl-CoA_hyd/isom_CS"/>
</dbReference>
<evidence type="ECO:0000256" key="3">
    <source>
        <dbReference type="RuleBase" id="RU003707"/>
    </source>
</evidence>
<accession>B9BKU2</accession>
<name>B9BKU2_9BURK</name>
<dbReference type="Gene3D" id="3.90.226.10">
    <property type="entry name" value="2-enoyl-CoA Hydratase, Chain A, domain 1"/>
    <property type="match status" value="1"/>
</dbReference>
<evidence type="ECO:0000313" key="5">
    <source>
        <dbReference type="Proteomes" id="UP000004535"/>
    </source>
</evidence>
<dbReference type="Pfam" id="PF00378">
    <property type="entry name" value="ECH_1"/>
    <property type="match status" value="1"/>
</dbReference>
<evidence type="ECO:0000256" key="1">
    <source>
        <dbReference type="ARBA" id="ARBA00005254"/>
    </source>
</evidence>
<keyword evidence="2" id="KW-0456">Lyase</keyword>
<dbReference type="EMBL" id="ACFC01000002">
    <property type="protein sequence ID" value="EEE08559.1"/>
    <property type="molecule type" value="Genomic_DNA"/>
</dbReference>
<evidence type="ECO:0000313" key="4">
    <source>
        <dbReference type="EMBL" id="EEE08559.1"/>
    </source>
</evidence>
<dbReference type="InterPro" id="IPR001753">
    <property type="entry name" value="Enoyl-CoA_hydra/iso"/>
</dbReference>
<dbReference type="PROSITE" id="PS00166">
    <property type="entry name" value="ENOYL_COA_HYDRATASE"/>
    <property type="match status" value="1"/>
</dbReference>
<dbReference type="CDD" id="cd06558">
    <property type="entry name" value="crotonase-like"/>
    <property type="match status" value="1"/>
</dbReference>
<dbReference type="PANTHER" id="PTHR11941:SF127">
    <property type="entry name" value="ENOYL-COA HYDRATASE ECHA18 (ENOYL HYDRASE) (UNSATURATED ACYL-COA HYDRATASE) (CROTONASE)-RELATED"/>
    <property type="match status" value="1"/>
</dbReference>
<reference evidence="4 5" key="1">
    <citation type="journal article" date="2012" name="J. Bacteriol.">
        <title>Draft Genome Sequence Determination for Cystic Fibrosis and Chronic Granulomatous Disease Burkholderia multivorans Isolates.</title>
        <authorList>
            <person name="Varga J.J."/>
            <person name="Losada L."/>
            <person name="Zelazny A.M."/>
            <person name="Brinkac L."/>
            <person name="Harkins D."/>
            <person name="Radune D."/>
            <person name="Hostetler J."/>
            <person name="Sampaio E.P."/>
            <person name="Ronning C.M."/>
            <person name="Nierman W.C."/>
            <person name="Greenberg D.E."/>
            <person name="Holland S.M."/>
            <person name="Goldberg J.B."/>
        </authorList>
    </citation>
    <scope>NUCLEOTIDE SEQUENCE [LARGE SCALE GENOMIC DNA]</scope>
    <source>
        <strain evidence="4 5">CGD2</strain>
    </source>
</reference>
<dbReference type="InterPro" id="IPR014748">
    <property type="entry name" value="Enoyl-CoA_hydra_C"/>
</dbReference>
<dbReference type="InterPro" id="IPR029045">
    <property type="entry name" value="ClpP/crotonase-like_dom_sf"/>
</dbReference>
<gene>
    <name evidence="4" type="ORF">BURMUCGD2_5700</name>
</gene>
<evidence type="ECO:0000256" key="2">
    <source>
        <dbReference type="ARBA" id="ARBA00023239"/>
    </source>
</evidence>
<protein>
    <submittedName>
        <fullName evidence="4">Enoyl-CoA hydratase</fullName>
    </submittedName>
</protein>
<dbReference type="Gene3D" id="1.10.12.10">
    <property type="entry name" value="Lyase 2-enoyl-coa Hydratase, Chain A, domain 2"/>
    <property type="match status" value="1"/>
</dbReference>
<dbReference type="GO" id="GO:0016829">
    <property type="term" value="F:lyase activity"/>
    <property type="evidence" value="ECO:0007669"/>
    <property type="project" value="UniProtKB-KW"/>
</dbReference>
<dbReference type="SUPFAM" id="SSF52096">
    <property type="entry name" value="ClpP/crotonase"/>
    <property type="match status" value="1"/>
</dbReference>
<organism evidence="4 5">
    <name type="scientific">Burkholderia multivorans CGD2</name>
    <dbReference type="NCBI Taxonomy" id="513052"/>
    <lineage>
        <taxon>Bacteria</taxon>
        <taxon>Pseudomonadati</taxon>
        <taxon>Pseudomonadota</taxon>
        <taxon>Betaproteobacteria</taxon>
        <taxon>Burkholderiales</taxon>
        <taxon>Burkholderiaceae</taxon>
        <taxon>Burkholderia</taxon>
        <taxon>Burkholderia cepacia complex</taxon>
    </lineage>
</organism>